<dbReference type="GO" id="GO:0005524">
    <property type="term" value="F:ATP binding"/>
    <property type="evidence" value="ECO:0007669"/>
    <property type="project" value="UniProtKB-KW"/>
</dbReference>
<evidence type="ECO:0000259" key="6">
    <source>
        <dbReference type="SMART" id="SM00382"/>
    </source>
</evidence>
<dbReference type="VEuPathDB" id="FungiDB:F503_02363"/>
<accession>S3CZ85</accession>
<dbReference type="SUPFAM" id="SSF52540">
    <property type="entry name" value="P-loop containing nucleoside triphosphate hydrolases"/>
    <property type="match status" value="2"/>
</dbReference>
<dbReference type="FunFam" id="3.40.50.300:FF:000018">
    <property type="entry name" value="Cell division control 48"/>
    <property type="match status" value="1"/>
</dbReference>
<dbReference type="GO" id="GO:1990275">
    <property type="term" value="F:preribosome binding"/>
    <property type="evidence" value="ECO:0007669"/>
    <property type="project" value="TreeGrafter"/>
</dbReference>
<dbReference type="InterPro" id="IPR050168">
    <property type="entry name" value="AAA_ATPase_domain"/>
</dbReference>
<reference evidence="7 8" key="1">
    <citation type="journal article" date="2013" name="BMC Genomics">
        <title>The genome and transcriptome of the pine saprophyte Ophiostoma piceae, and a comparison with the bark beetle-associated pine pathogen Grosmannia clavigera.</title>
        <authorList>
            <person name="Haridas S."/>
            <person name="Wang Y."/>
            <person name="Lim L."/>
            <person name="Massoumi Alamouti S."/>
            <person name="Jackman S."/>
            <person name="Docking R."/>
            <person name="Robertson G."/>
            <person name="Birol I."/>
            <person name="Bohlmann J."/>
            <person name="Breuil C."/>
        </authorList>
    </citation>
    <scope>NUCLEOTIDE SEQUENCE [LARGE SCALE GENOMIC DNA]</scope>
    <source>
        <strain evidence="7 8">UAMH 11346</strain>
    </source>
</reference>
<dbReference type="InterPro" id="IPR027417">
    <property type="entry name" value="P-loop_NTPase"/>
</dbReference>
<feature type="domain" description="AAA+ ATPase" evidence="6">
    <location>
        <begin position="626"/>
        <end position="762"/>
    </location>
</feature>
<name>S3CZ85_OPHP1</name>
<evidence type="ECO:0000256" key="2">
    <source>
        <dbReference type="ARBA" id="ARBA00022737"/>
    </source>
</evidence>
<evidence type="ECO:0000313" key="7">
    <source>
        <dbReference type="EMBL" id="EPE06235.1"/>
    </source>
</evidence>
<dbReference type="GO" id="GO:0005634">
    <property type="term" value="C:nucleus"/>
    <property type="evidence" value="ECO:0007669"/>
    <property type="project" value="TreeGrafter"/>
</dbReference>
<dbReference type="InterPro" id="IPR003959">
    <property type="entry name" value="ATPase_AAA_core"/>
</dbReference>
<dbReference type="eggNOG" id="KOG0733">
    <property type="taxonomic scope" value="Eukaryota"/>
</dbReference>
<dbReference type="InterPro" id="IPR003960">
    <property type="entry name" value="ATPase_AAA_CS"/>
</dbReference>
<sequence length="863" mass="92421">MYFFRHDEITRAHQIAGDLEADFKAGKPGAVRPTVSALTAKLQAIRNHSLGRQKKKYLETLSEKVLDDRMEEEMAANAAEEKAAEEAASTAAAEAAAKTPAPATPATIATETTAADGVDVDMTAAPDLELVPALEGDATAAADASAATALTKRAKRLRIGDASADGAANGKLQRKRKRRRYQDSDDDDSDGEDGGKKKGVVPTKIALDGLKLEDIAGMDDILRDVIRLVWMPLRRGFDFKSSGSRPNEAVLLYGPSGCGKTLLANVIAAEARVPFFSVSGPSLVGGISGESETNIRNIFDEAIKQAPSLIFIDAIEAIASKQDFSGKGPMEMRMALTLTSCIDRLNLETNSGKYVIVLAATNKADSLDPLVRRRFGTEIAVRMPSQEARQRILETMTRDMKLAEDVDLKEIARMTPGFVGGDLQNVVKTAQLNYMDMKLEGILTSLRSSNGIPETDAPDVMRDFKLLNAFEDERRESTATAGVAKASTNPTEAEKPLFIIDTNDAAADAADSAVDVASTNGTVPTTPSAQQNGDATNGTESTAVEITMTEESAAGPVVAATGISAKNFVDAALSVLPAAKREGFSTIPNTTWKQVGAMEVLRKKLEMSIIGPIRYPDKYAAVGQKPMGGILLWGPPGCGKTLVAKAVANESKANFISIRGPELLNKWVGESERALRELFERARAMAPCIIFFDEMDALAAKRDDARSDGSARIVNTLLTELDGVVDRTGLFVIGATNRPDIIDPAIKRPGRLGESIFVGPPTAEDRVDILQTLYRNAIPGEDAAAMAESLEMLAGVAADARCTGFSGADLDQLLRAAGKSSLERTGLHNAEMPRILKEDWDVALRETQPSTSLAELKRYEKLH</sequence>
<dbReference type="PANTHER" id="PTHR23077">
    <property type="entry name" value="AAA-FAMILY ATPASE"/>
    <property type="match status" value="1"/>
</dbReference>
<evidence type="ECO:0000256" key="3">
    <source>
        <dbReference type="ARBA" id="ARBA00022741"/>
    </source>
</evidence>
<dbReference type="InterPro" id="IPR003593">
    <property type="entry name" value="AAA+_ATPase"/>
</dbReference>
<dbReference type="Gene3D" id="1.10.8.60">
    <property type="match status" value="2"/>
</dbReference>
<keyword evidence="3" id="KW-0547">Nucleotide-binding</keyword>
<proteinExistence type="inferred from homology"/>
<dbReference type="EMBL" id="KE148153">
    <property type="protein sequence ID" value="EPE06235.1"/>
    <property type="molecule type" value="Genomic_DNA"/>
</dbReference>
<dbReference type="OrthoDB" id="27435at2759"/>
<dbReference type="Pfam" id="PF00004">
    <property type="entry name" value="AAA"/>
    <property type="match status" value="2"/>
</dbReference>
<evidence type="ECO:0000256" key="4">
    <source>
        <dbReference type="ARBA" id="ARBA00022840"/>
    </source>
</evidence>
<dbReference type="STRING" id="1262450.S3CZ85"/>
<dbReference type="GO" id="GO:0016887">
    <property type="term" value="F:ATP hydrolysis activity"/>
    <property type="evidence" value="ECO:0007669"/>
    <property type="project" value="InterPro"/>
</dbReference>
<protein>
    <submittedName>
        <fullName evidence="7">Ribosome biogenesis atpase rix7</fullName>
    </submittedName>
</protein>
<evidence type="ECO:0000256" key="1">
    <source>
        <dbReference type="ARBA" id="ARBA00006914"/>
    </source>
</evidence>
<dbReference type="PROSITE" id="PS00674">
    <property type="entry name" value="AAA"/>
    <property type="match status" value="1"/>
</dbReference>
<dbReference type="HOGENOM" id="CLU_000688_8_3_1"/>
<feature type="region of interest" description="Disordered" evidence="5">
    <location>
        <begin position="85"/>
        <end position="106"/>
    </location>
</feature>
<dbReference type="PANTHER" id="PTHR23077:SF171">
    <property type="entry name" value="NUCLEAR VALOSIN-CONTAINING PROTEIN-LIKE"/>
    <property type="match status" value="1"/>
</dbReference>
<evidence type="ECO:0000256" key="5">
    <source>
        <dbReference type="SAM" id="MobiDB-lite"/>
    </source>
</evidence>
<feature type="domain" description="AAA+ ATPase" evidence="6">
    <location>
        <begin position="246"/>
        <end position="385"/>
    </location>
</feature>
<gene>
    <name evidence="7" type="ORF">F503_02363</name>
</gene>
<comment type="similarity">
    <text evidence="1">Belongs to the AAA ATPase family.</text>
</comment>
<feature type="compositionally biased region" description="Low complexity" evidence="5">
    <location>
        <begin position="86"/>
        <end position="106"/>
    </location>
</feature>
<evidence type="ECO:0000313" key="8">
    <source>
        <dbReference type="Proteomes" id="UP000016923"/>
    </source>
</evidence>
<dbReference type="Proteomes" id="UP000016923">
    <property type="component" value="Unassembled WGS sequence"/>
</dbReference>
<keyword evidence="4" id="KW-0067">ATP-binding</keyword>
<dbReference type="SMART" id="SM00382">
    <property type="entry name" value="AAA"/>
    <property type="match status" value="2"/>
</dbReference>
<keyword evidence="2" id="KW-0677">Repeat</keyword>
<dbReference type="GO" id="GO:0003723">
    <property type="term" value="F:RNA binding"/>
    <property type="evidence" value="ECO:0007669"/>
    <property type="project" value="TreeGrafter"/>
</dbReference>
<organism evidence="7 8">
    <name type="scientific">Ophiostoma piceae (strain UAMH 11346)</name>
    <name type="common">Sap stain fungus</name>
    <dbReference type="NCBI Taxonomy" id="1262450"/>
    <lineage>
        <taxon>Eukaryota</taxon>
        <taxon>Fungi</taxon>
        <taxon>Dikarya</taxon>
        <taxon>Ascomycota</taxon>
        <taxon>Pezizomycotina</taxon>
        <taxon>Sordariomycetes</taxon>
        <taxon>Sordariomycetidae</taxon>
        <taxon>Ophiostomatales</taxon>
        <taxon>Ophiostomataceae</taxon>
        <taxon>Ophiostoma</taxon>
    </lineage>
</organism>
<dbReference type="InterPro" id="IPR041569">
    <property type="entry name" value="AAA_lid_3"/>
</dbReference>
<dbReference type="Gene3D" id="3.40.50.300">
    <property type="entry name" value="P-loop containing nucleotide triphosphate hydrolases"/>
    <property type="match status" value="2"/>
</dbReference>
<dbReference type="GO" id="GO:0042254">
    <property type="term" value="P:ribosome biogenesis"/>
    <property type="evidence" value="ECO:0007669"/>
    <property type="project" value="TreeGrafter"/>
</dbReference>
<keyword evidence="8" id="KW-1185">Reference proteome</keyword>
<dbReference type="Pfam" id="PF17862">
    <property type="entry name" value="AAA_lid_3"/>
    <property type="match status" value="1"/>
</dbReference>
<dbReference type="AlphaFoldDB" id="S3CZ85"/>
<feature type="region of interest" description="Disordered" evidence="5">
    <location>
        <begin position="165"/>
        <end position="199"/>
    </location>
</feature>